<dbReference type="EMBL" id="FNET01000003">
    <property type="protein sequence ID" value="SDJ87797.1"/>
    <property type="molecule type" value="Genomic_DNA"/>
</dbReference>
<organism evidence="1 2">
    <name type="scientific">Lentzea albidocapillata subsp. violacea</name>
    <dbReference type="NCBI Taxonomy" id="128104"/>
    <lineage>
        <taxon>Bacteria</taxon>
        <taxon>Bacillati</taxon>
        <taxon>Actinomycetota</taxon>
        <taxon>Actinomycetes</taxon>
        <taxon>Pseudonocardiales</taxon>
        <taxon>Pseudonocardiaceae</taxon>
        <taxon>Lentzea</taxon>
    </lineage>
</organism>
<proteinExistence type="predicted"/>
<dbReference type="Proteomes" id="UP000199682">
    <property type="component" value="Unassembled WGS sequence"/>
</dbReference>
<gene>
    <name evidence="1" type="ORF">SAMN04488074_103429</name>
</gene>
<evidence type="ECO:0000313" key="2">
    <source>
        <dbReference type="Proteomes" id="UP000199682"/>
    </source>
</evidence>
<accession>A0A1G8XBR6</accession>
<dbReference type="AlphaFoldDB" id="A0A1G8XBR6"/>
<protein>
    <submittedName>
        <fullName evidence="1">Uncharacterized protein</fullName>
    </submittedName>
</protein>
<sequence>MHDHVQEIIPTNRLVGTTNRLVDGSGRGRSCSRRVLSDRAFDALFVGAMRRFA</sequence>
<reference evidence="2" key="1">
    <citation type="submission" date="2016-10" db="EMBL/GenBank/DDBJ databases">
        <authorList>
            <person name="Varghese N."/>
            <person name="Submissions S."/>
        </authorList>
    </citation>
    <scope>NUCLEOTIDE SEQUENCE [LARGE SCALE GENOMIC DNA]</scope>
    <source>
        <strain evidence="2">DSM 44796</strain>
    </source>
</reference>
<evidence type="ECO:0000313" key="1">
    <source>
        <dbReference type="EMBL" id="SDJ87797.1"/>
    </source>
</evidence>
<name>A0A1G8XBR6_9PSEU</name>